<evidence type="ECO:0000259" key="8">
    <source>
        <dbReference type="PROSITE" id="PS50059"/>
    </source>
</evidence>
<evidence type="ECO:0000256" key="4">
    <source>
        <dbReference type="ARBA" id="ARBA00023235"/>
    </source>
</evidence>
<keyword evidence="4 5" id="KW-0413">Isomerase</keyword>
<feature type="transmembrane region" description="Helical" evidence="7">
    <location>
        <begin position="44"/>
        <end position="64"/>
    </location>
</feature>
<evidence type="ECO:0000256" key="6">
    <source>
        <dbReference type="SAM" id="MobiDB-lite"/>
    </source>
</evidence>
<dbReference type="Proteomes" id="UP000037460">
    <property type="component" value="Unassembled WGS sequence"/>
</dbReference>
<evidence type="ECO:0000256" key="5">
    <source>
        <dbReference type="PROSITE-ProRule" id="PRU00277"/>
    </source>
</evidence>
<name>A0A0M0JKV2_9EUKA</name>
<feature type="compositionally biased region" description="Low complexity" evidence="6">
    <location>
        <begin position="413"/>
        <end position="427"/>
    </location>
</feature>
<protein>
    <recommendedName>
        <fullName evidence="2 5">peptidylprolyl isomerase</fullName>
        <ecNumber evidence="2 5">5.2.1.8</ecNumber>
    </recommendedName>
</protein>
<keyword evidence="7" id="KW-0812">Transmembrane</keyword>
<keyword evidence="10" id="KW-1185">Reference proteome</keyword>
<evidence type="ECO:0000256" key="7">
    <source>
        <dbReference type="SAM" id="Phobius"/>
    </source>
</evidence>
<comment type="caution">
    <text evidence="9">The sequence shown here is derived from an EMBL/GenBank/DDBJ whole genome shotgun (WGS) entry which is preliminary data.</text>
</comment>
<dbReference type="EC" id="5.2.1.8" evidence="2 5"/>
<dbReference type="PANTHER" id="PTHR10516:SF443">
    <property type="entry name" value="FK506-BINDING PROTEIN 59-RELATED"/>
    <property type="match status" value="1"/>
</dbReference>
<sequence length="549" mass="57203">MADLLLVPAAGAVRSFLFGCTAGRLAEALRAHGMRDGTTVPAPFAFGAALSCFCVTYHVVRLTLRWIGMDSRRSAAASGAIAGSMLACMHPLVAAARSDIHATATISAGHLLLRRHAASRSRTGRRRTATRDYVAAAAPVAAGCASSWALLRATRDDAQPPHSGASRMEGCVPRFLVLELWQWRIMPVSNALADASASAAVSAVSSAGAPPALATLGGRVVASRLCSILVVRLLSAVTSAGGRGRSAVVSTILLELRAELCEMMMDAIASAALLITTLSLARAGGRAVSIFGWLPGLFLLLHATPRREDLALRMSYQATWTLVLDGAHVAAGTCGSLPLGSAAAALLRPLAASLEALMLGASAAVILHEHACAARDDASALSPQGFQMLHLLLGYEGMSPVELGVARPAQALPAPAPATAPTSSSPPNLRTEPLGDHSFRAQGVTISMLRAGTSDGYPTQSQSVAVHYDAYLPDKSKWDSSRDRGRPLRFRVGTGMVIPGLDEGIMQLSIGARARMVIPADLAYGKKGFPGLVPPNTPVEFDIELIEVV</sequence>
<dbReference type="EMBL" id="JWZX01002788">
    <property type="protein sequence ID" value="KOO26888.1"/>
    <property type="molecule type" value="Genomic_DNA"/>
</dbReference>
<dbReference type="PROSITE" id="PS50059">
    <property type="entry name" value="FKBP_PPIASE"/>
    <property type="match status" value="1"/>
</dbReference>
<reference evidence="10" key="1">
    <citation type="journal article" date="2015" name="PLoS Genet.">
        <title>Genome Sequence and Transcriptome Analyses of Chrysochromulina tobin: Metabolic Tools for Enhanced Algal Fitness in the Prominent Order Prymnesiales (Haptophyceae).</title>
        <authorList>
            <person name="Hovde B.T."/>
            <person name="Deodato C.R."/>
            <person name="Hunsperger H.M."/>
            <person name="Ryken S.A."/>
            <person name="Yost W."/>
            <person name="Jha R.K."/>
            <person name="Patterson J."/>
            <person name="Monnat R.J. Jr."/>
            <person name="Barlow S.B."/>
            <person name="Starkenburg S.R."/>
            <person name="Cattolico R.A."/>
        </authorList>
    </citation>
    <scope>NUCLEOTIDE SEQUENCE</scope>
    <source>
        <strain evidence="10">CCMP291</strain>
    </source>
</reference>
<keyword evidence="7" id="KW-1133">Transmembrane helix</keyword>
<evidence type="ECO:0000313" key="10">
    <source>
        <dbReference type="Proteomes" id="UP000037460"/>
    </source>
</evidence>
<evidence type="ECO:0000313" key="9">
    <source>
        <dbReference type="EMBL" id="KOO26888.1"/>
    </source>
</evidence>
<proteinExistence type="predicted"/>
<dbReference type="OrthoDB" id="1902587at2759"/>
<evidence type="ECO:0000256" key="3">
    <source>
        <dbReference type="ARBA" id="ARBA00023110"/>
    </source>
</evidence>
<organism evidence="9 10">
    <name type="scientific">Chrysochromulina tobinii</name>
    <dbReference type="NCBI Taxonomy" id="1460289"/>
    <lineage>
        <taxon>Eukaryota</taxon>
        <taxon>Haptista</taxon>
        <taxon>Haptophyta</taxon>
        <taxon>Prymnesiophyceae</taxon>
        <taxon>Prymnesiales</taxon>
        <taxon>Chrysochromulinaceae</taxon>
        <taxon>Chrysochromulina</taxon>
    </lineage>
</organism>
<keyword evidence="3 5" id="KW-0697">Rotamase</keyword>
<dbReference type="InterPro" id="IPR001179">
    <property type="entry name" value="PPIase_FKBP_dom"/>
</dbReference>
<dbReference type="SUPFAM" id="SSF54534">
    <property type="entry name" value="FKBP-like"/>
    <property type="match status" value="1"/>
</dbReference>
<gene>
    <name evidence="9" type="ORF">Ctob_005306</name>
</gene>
<dbReference type="Pfam" id="PF00254">
    <property type="entry name" value="FKBP_C"/>
    <property type="match status" value="1"/>
</dbReference>
<comment type="catalytic activity">
    <reaction evidence="1 5">
        <text>[protein]-peptidylproline (omega=180) = [protein]-peptidylproline (omega=0)</text>
        <dbReference type="Rhea" id="RHEA:16237"/>
        <dbReference type="Rhea" id="RHEA-COMP:10747"/>
        <dbReference type="Rhea" id="RHEA-COMP:10748"/>
        <dbReference type="ChEBI" id="CHEBI:83833"/>
        <dbReference type="ChEBI" id="CHEBI:83834"/>
        <dbReference type="EC" id="5.2.1.8"/>
    </reaction>
</comment>
<feature type="domain" description="PPIase FKBP-type" evidence="8">
    <location>
        <begin position="461"/>
        <end position="549"/>
    </location>
</feature>
<dbReference type="PANTHER" id="PTHR10516">
    <property type="entry name" value="PEPTIDYL-PROLYL CIS-TRANS ISOMERASE"/>
    <property type="match status" value="1"/>
</dbReference>
<dbReference type="GO" id="GO:0005737">
    <property type="term" value="C:cytoplasm"/>
    <property type="evidence" value="ECO:0007669"/>
    <property type="project" value="TreeGrafter"/>
</dbReference>
<keyword evidence="7" id="KW-0472">Membrane</keyword>
<evidence type="ECO:0000256" key="1">
    <source>
        <dbReference type="ARBA" id="ARBA00000971"/>
    </source>
</evidence>
<feature type="region of interest" description="Disordered" evidence="6">
    <location>
        <begin position="413"/>
        <end position="435"/>
    </location>
</feature>
<dbReference type="GO" id="GO:0003755">
    <property type="term" value="F:peptidyl-prolyl cis-trans isomerase activity"/>
    <property type="evidence" value="ECO:0007669"/>
    <property type="project" value="UniProtKB-KW"/>
</dbReference>
<dbReference type="InterPro" id="IPR050689">
    <property type="entry name" value="FKBP-type_PPIase"/>
</dbReference>
<evidence type="ECO:0000256" key="2">
    <source>
        <dbReference type="ARBA" id="ARBA00013194"/>
    </source>
</evidence>
<dbReference type="Gene3D" id="3.10.50.40">
    <property type="match status" value="1"/>
</dbReference>
<dbReference type="InterPro" id="IPR046357">
    <property type="entry name" value="PPIase_dom_sf"/>
</dbReference>
<dbReference type="AlphaFoldDB" id="A0A0M0JKV2"/>
<accession>A0A0M0JKV2</accession>